<feature type="transmembrane region" description="Helical" evidence="7">
    <location>
        <begin position="97"/>
        <end position="115"/>
    </location>
</feature>
<evidence type="ECO:0000313" key="9">
    <source>
        <dbReference type="EMBL" id="SUZ77454.1"/>
    </source>
</evidence>
<feature type="transmembrane region" description="Helical" evidence="7">
    <location>
        <begin position="23"/>
        <end position="46"/>
    </location>
</feature>
<evidence type="ECO:0000256" key="1">
    <source>
        <dbReference type="ARBA" id="ARBA00004651"/>
    </source>
</evidence>
<evidence type="ECO:0000256" key="2">
    <source>
        <dbReference type="ARBA" id="ARBA00010581"/>
    </source>
</evidence>
<feature type="transmembrane region" description="Helical" evidence="7">
    <location>
        <begin position="160"/>
        <end position="178"/>
    </location>
</feature>
<keyword evidence="6 7" id="KW-0472">Membrane</keyword>
<dbReference type="GO" id="GO:0019646">
    <property type="term" value="P:aerobic electron transport chain"/>
    <property type="evidence" value="ECO:0007669"/>
    <property type="project" value="InterPro"/>
</dbReference>
<name>A0A381QEY3_9ZZZZ</name>
<dbReference type="PROSITE" id="PS50253">
    <property type="entry name" value="COX3"/>
    <property type="match status" value="1"/>
</dbReference>
<dbReference type="Gene3D" id="1.20.120.80">
    <property type="entry name" value="Cytochrome c oxidase, subunit III, four-helix bundle"/>
    <property type="match status" value="1"/>
</dbReference>
<accession>A0A381QEY3</accession>
<comment type="subcellular location">
    <subcellularLocation>
        <location evidence="1">Cell membrane</location>
        <topology evidence="1">Multi-pass membrane protein</topology>
    </subcellularLocation>
</comment>
<organism evidence="9">
    <name type="scientific">marine metagenome</name>
    <dbReference type="NCBI Taxonomy" id="408172"/>
    <lineage>
        <taxon>unclassified sequences</taxon>
        <taxon>metagenomes</taxon>
        <taxon>ecological metagenomes</taxon>
    </lineage>
</organism>
<reference evidence="9" key="1">
    <citation type="submission" date="2018-05" db="EMBL/GenBank/DDBJ databases">
        <authorList>
            <person name="Lanie J.A."/>
            <person name="Ng W.-L."/>
            <person name="Kazmierczak K.M."/>
            <person name="Andrzejewski T.M."/>
            <person name="Davidsen T.M."/>
            <person name="Wayne K.J."/>
            <person name="Tettelin H."/>
            <person name="Glass J.I."/>
            <person name="Rusch D."/>
            <person name="Podicherti R."/>
            <person name="Tsui H.-C.T."/>
            <person name="Winkler M.E."/>
        </authorList>
    </citation>
    <scope>NUCLEOTIDE SEQUENCE</scope>
</reference>
<dbReference type="InterPro" id="IPR024791">
    <property type="entry name" value="Cyt_c/ubiquinol_Oxase_su3"/>
</dbReference>
<dbReference type="AlphaFoldDB" id="A0A381QEY3"/>
<dbReference type="PANTHER" id="PTHR11403:SF2">
    <property type="entry name" value="CYTOCHROME BO(3) UBIQUINOL OXIDASE SUBUNIT 3"/>
    <property type="match status" value="1"/>
</dbReference>
<dbReference type="InterPro" id="IPR035973">
    <property type="entry name" value="Cyt_c_oxidase_su3-like_sf"/>
</dbReference>
<sequence>MTTQAMTAGRAPMPGMKVYNLKLGMWIFLLSEVMFFTGLIGSYVILRFAHPEQFAEPGQVLNINLTAFNTFLLICSSVTMVKAYAAIQQGDQQGLKNWLLATIVIGASFVGVQVYEYIALAGEGFVPIAEAYHAVGRHMPHDGPAIGGQLYGSTFYTMTGFHGTHVSIGVLCLCFTYWRAAKGAYTADSLGGVEIMGLYWHFVDLVWIILFTIVYLI</sequence>
<dbReference type="FunFam" id="1.20.120.80:FF:000001">
    <property type="entry name" value="Cytochrome (Ubi)quinol oxidase subunit III"/>
    <property type="match status" value="1"/>
</dbReference>
<evidence type="ECO:0000256" key="3">
    <source>
        <dbReference type="ARBA" id="ARBA00022475"/>
    </source>
</evidence>
<keyword evidence="4 7" id="KW-0812">Transmembrane</keyword>
<evidence type="ECO:0000256" key="5">
    <source>
        <dbReference type="ARBA" id="ARBA00022989"/>
    </source>
</evidence>
<dbReference type="PANTHER" id="PTHR11403">
    <property type="entry name" value="CYTOCHROME C OXIDASE SUBUNIT III"/>
    <property type="match status" value="1"/>
</dbReference>
<evidence type="ECO:0000259" key="8">
    <source>
        <dbReference type="PROSITE" id="PS50253"/>
    </source>
</evidence>
<keyword evidence="3" id="KW-1003">Cell membrane</keyword>
<dbReference type="GO" id="GO:0005886">
    <property type="term" value="C:plasma membrane"/>
    <property type="evidence" value="ECO:0007669"/>
    <property type="project" value="UniProtKB-SubCell"/>
</dbReference>
<dbReference type="GO" id="GO:0004129">
    <property type="term" value="F:cytochrome-c oxidase activity"/>
    <property type="evidence" value="ECO:0007669"/>
    <property type="project" value="InterPro"/>
</dbReference>
<dbReference type="Pfam" id="PF00510">
    <property type="entry name" value="COX3"/>
    <property type="match status" value="2"/>
</dbReference>
<keyword evidence="5 7" id="KW-1133">Transmembrane helix</keyword>
<comment type="similarity">
    <text evidence="2">Belongs to the cytochrome c oxidase subunit 3 family.</text>
</comment>
<evidence type="ECO:0000256" key="6">
    <source>
        <dbReference type="ARBA" id="ARBA00023136"/>
    </source>
</evidence>
<dbReference type="CDD" id="cd00386">
    <property type="entry name" value="Heme_Cu_Oxidase_III_like"/>
    <property type="match status" value="1"/>
</dbReference>
<dbReference type="InterPro" id="IPR013833">
    <property type="entry name" value="Cyt_c_oxidase_su3_a-hlx"/>
</dbReference>
<feature type="domain" description="Heme-copper oxidase subunit III family profile" evidence="8">
    <location>
        <begin position="1"/>
        <end position="217"/>
    </location>
</feature>
<dbReference type="EMBL" id="UINC01001316">
    <property type="protein sequence ID" value="SUZ77454.1"/>
    <property type="molecule type" value="Genomic_DNA"/>
</dbReference>
<proteinExistence type="inferred from homology"/>
<evidence type="ECO:0000256" key="4">
    <source>
        <dbReference type="ARBA" id="ARBA00022692"/>
    </source>
</evidence>
<dbReference type="InterPro" id="IPR000298">
    <property type="entry name" value="Cyt_c_oxidase-like_su3"/>
</dbReference>
<feature type="transmembrane region" description="Helical" evidence="7">
    <location>
        <begin position="66"/>
        <end position="85"/>
    </location>
</feature>
<feature type="transmembrane region" description="Helical" evidence="7">
    <location>
        <begin position="198"/>
        <end position="216"/>
    </location>
</feature>
<evidence type="ECO:0000256" key="7">
    <source>
        <dbReference type="SAM" id="Phobius"/>
    </source>
</evidence>
<protein>
    <recommendedName>
        <fullName evidence="8">Heme-copper oxidase subunit III family profile domain-containing protein</fullName>
    </recommendedName>
</protein>
<dbReference type="SUPFAM" id="SSF81452">
    <property type="entry name" value="Cytochrome c oxidase subunit III-like"/>
    <property type="match status" value="1"/>
</dbReference>
<gene>
    <name evidence="9" type="ORF">METZ01_LOCUS30308</name>
</gene>